<name>A0AAV5FJE6_ELECO</name>
<evidence type="ECO:0000256" key="3">
    <source>
        <dbReference type="ARBA" id="ARBA00022448"/>
    </source>
</evidence>
<feature type="transmembrane region" description="Helical" evidence="7">
    <location>
        <begin position="37"/>
        <end position="57"/>
    </location>
</feature>
<keyword evidence="9" id="KW-1185">Reference proteome</keyword>
<dbReference type="Pfam" id="PF08627">
    <property type="entry name" value="CRT-like"/>
    <property type="match status" value="2"/>
</dbReference>
<feature type="transmembrane region" description="Helical" evidence="7">
    <location>
        <begin position="171"/>
        <end position="190"/>
    </location>
</feature>
<evidence type="ECO:0000256" key="1">
    <source>
        <dbReference type="ARBA" id="ARBA00004141"/>
    </source>
</evidence>
<dbReference type="InterPro" id="IPR013936">
    <property type="entry name" value="CRT-like"/>
</dbReference>
<feature type="transmembrane region" description="Helical" evidence="7">
    <location>
        <begin position="307"/>
        <end position="327"/>
    </location>
</feature>
<reference evidence="8" key="1">
    <citation type="journal article" date="2018" name="DNA Res.">
        <title>Multiple hybrid de novo genome assembly of finger millet, an orphan allotetraploid crop.</title>
        <authorList>
            <person name="Hatakeyama M."/>
            <person name="Aluri S."/>
            <person name="Balachadran M.T."/>
            <person name="Sivarajan S.R."/>
            <person name="Patrignani A."/>
            <person name="Gruter S."/>
            <person name="Poveda L."/>
            <person name="Shimizu-Inatsugi R."/>
            <person name="Baeten J."/>
            <person name="Francoijs K.J."/>
            <person name="Nataraja K.N."/>
            <person name="Reddy Y.A.N."/>
            <person name="Phadnis S."/>
            <person name="Ravikumar R.L."/>
            <person name="Schlapbach R."/>
            <person name="Sreeman S.M."/>
            <person name="Shimizu K.K."/>
        </authorList>
    </citation>
    <scope>NUCLEOTIDE SEQUENCE</scope>
</reference>
<sequence length="394" mass="42040">MGSSAATTAAASAAVVTLAVANRVLYKLALVPLKAYPFFLAQLTTFGYVAVYFSILYARYRAGVVTKDMLALHKGRFVAIGLLEAVGVASGMSAAGNFCSPLSLLQLSYSIECYASWTCHSHTVPVIPCVAAYLLCRSFGKEVLDESDYWLFTRNLRCDSSSCKVCHFKSLIHCLSEVSAVLLVCLLIIHLKTLLFSGANEGQLLSGVKLIWPALIIASSAFQAGASILKEGAFVDGAKRLKGKRPDIFVVNSFGSGFQALFVFLLLPFLSNLRGIKFAELPGYLNGGAECFLNVGESPIDCGGAPFLPLLFIVVNMAFNISLLNLVKMSSALVASLTATSAVPISIYILSLPLPYIPHGAEISSSFIFGAVVLLMGLILYNLPSSSLKQSKAD</sequence>
<proteinExistence type="inferred from homology"/>
<evidence type="ECO:0000313" key="8">
    <source>
        <dbReference type="EMBL" id="GJN34970.1"/>
    </source>
</evidence>
<evidence type="ECO:0000313" key="9">
    <source>
        <dbReference type="Proteomes" id="UP001054889"/>
    </source>
</evidence>
<evidence type="ECO:0000256" key="6">
    <source>
        <dbReference type="ARBA" id="ARBA00023136"/>
    </source>
</evidence>
<comment type="subcellular location">
    <subcellularLocation>
        <location evidence="1">Membrane</location>
        <topology evidence="1">Multi-pass membrane protein</topology>
    </subcellularLocation>
</comment>
<feature type="transmembrane region" description="Helical" evidence="7">
    <location>
        <begin position="363"/>
        <end position="383"/>
    </location>
</feature>
<feature type="transmembrane region" description="Helical" evidence="7">
    <location>
        <begin position="249"/>
        <end position="270"/>
    </location>
</feature>
<evidence type="ECO:0000256" key="4">
    <source>
        <dbReference type="ARBA" id="ARBA00022692"/>
    </source>
</evidence>
<dbReference type="GO" id="GO:0016020">
    <property type="term" value="C:membrane"/>
    <property type="evidence" value="ECO:0007669"/>
    <property type="project" value="UniProtKB-SubCell"/>
</dbReference>
<dbReference type="EMBL" id="BQKI01000086">
    <property type="protein sequence ID" value="GJN34970.1"/>
    <property type="molecule type" value="Genomic_DNA"/>
</dbReference>
<keyword evidence="5 7" id="KW-1133">Transmembrane helix</keyword>
<comment type="similarity">
    <text evidence="2">Belongs to the CRT-like transporter family.</text>
</comment>
<feature type="transmembrane region" description="Helical" evidence="7">
    <location>
        <begin position="115"/>
        <end position="136"/>
    </location>
</feature>
<evidence type="ECO:0000256" key="2">
    <source>
        <dbReference type="ARBA" id="ARBA00006690"/>
    </source>
</evidence>
<evidence type="ECO:0000256" key="5">
    <source>
        <dbReference type="ARBA" id="ARBA00022989"/>
    </source>
</evidence>
<dbReference type="PANTHER" id="PTHR31326">
    <property type="entry name" value="PROTEIN CLT2, CHLOROPLASTIC"/>
    <property type="match status" value="1"/>
</dbReference>
<keyword evidence="6 7" id="KW-0472">Membrane</keyword>
<keyword evidence="4 7" id="KW-0812">Transmembrane</keyword>
<gene>
    <name evidence="8" type="primary">gb23688</name>
    <name evidence="8" type="ORF">PR202_gb23688</name>
</gene>
<dbReference type="Proteomes" id="UP001054889">
    <property type="component" value="Unassembled WGS sequence"/>
</dbReference>
<protein>
    <submittedName>
        <fullName evidence="8">Uncharacterized protein</fullName>
    </submittedName>
</protein>
<reference evidence="8" key="2">
    <citation type="submission" date="2021-12" db="EMBL/GenBank/DDBJ databases">
        <title>Resequencing data analysis of finger millet.</title>
        <authorList>
            <person name="Hatakeyama M."/>
            <person name="Aluri S."/>
            <person name="Balachadran M.T."/>
            <person name="Sivarajan S.R."/>
            <person name="Poveda L."/>
            <person name="Shimizu-Inatsugi R."/>
            <person name="Schlapbach R."/>
            <person name="Sreeman S.M."/>
            <person name="Shimizu K.K."/>
        </authorList>
    </citation>
    <scope>NUCLEOTIDE SEQUENCE</scope>
</reference>
<feature type="transmembrane region" description="Helical" evidence="7">
    <location>
        <begin position="210"/>
        <end position="229"/>
    </location>
</feature>
<feature type="transmembrane region" description="Helical" evidence="7">
    <location>
        <begin position="334"/>
        <end position="357"/>
    </location>
</feature>
<keyword evidence="3" id="KW-0813">Transport</keyword>
<dbReference type="PANTHER" id="PTHR31326:SF13">
    <property type="entry name" value="EXPRESSED PROTEIN"/>
    <property type="match status" value="1"/>
</dbReference>
<accession>A0AAV5FJE6</accession>
<organism evidence="8 9">
    <name type="scientific">Eleusine coracana subsp. coracana</name>
    <dbReference type="NCBI Taxonomy" id="191504"/>
    <lineage>
        <taxon>Eukaryota</taxon>
        <taxon>Viridiplantae</taxon>
        <taxon>Streptophyta</taxon>
        <taxon>Embryophyta</taxon>
        <taxon>Tracheophyta</taxon>
        <taxon>Spermatophyta</taxon>
        <taxon>Magnoliopsida</taxon>
        <taxon>Liliopsida</taxon>
        <taxon>Poales</taxon>
        <taxon>Poaceae</taxon>
        <taxon>PACMAD clade</taxon>
        <taxon>Chloridoideae</taxon>
        <taxon>Cynodonteae</taxon>
        <taxon>Eleusininae</taxon>
        <taxon>Eleusine</taxon>
    </lineage>
</organism>
<evidence type="ECO:0000256" key="7">
    <source>
        <dbReference type="SAM" id="Phobius"/>
    </source>
</evidence>
<dbReference type="AlphaFoldDB" id="A0AAV5FJE6"/>
<feature type="transmembrane region" description="Helical" evidence="7">
    <location>
        <begin position="77"/>
        <end position="95"/>
    </location>
</feature>
<comment type="caution">
    <text evidence="8">The sequence shown here is derived from an EMBL/GenBank/DDBJ whole genome shotgun (WGS) entry which is preliminary data.</text>
</comment>